<keyword evidence="2" id="KW-0813">Transport</keyword>
<evidence type="ECO:0000256" key="6">
    <source>
        <dbReference type="ARBA" id="ARBA00023136"/>
    </source>
</evidence>
<sequence length="736" mass="78860">MSKPSTSSSTSLLVFILTLGVFGILNTEMGVVGILPLIAETFQVSISDAGWTVSVFALVVAFSGPILPLLFSGMNRKAVMLLSLGIFIISNIISMVTTSFAVLLAARAIPAFFHPVYVSMAFTVAASSVSKKDAPKAVAKVFIGVSAGMVLGVPVSSFIASETSFSMAMLFFTVINAVVFLATLFFVPSMPVKERLSYGSQLKVLKKAITWHSLIAVTFINGAVFGLFSFLSDYLKNITGFSFKTISIALFVYGVANIIGNVIAGKLLSKAAAKTVKAIPFALTAGYVLFFALGEQGAAMLLIILGLGILAGMASNNNQYMLTNAAPEAPDFANGLFLTSTNLGTAVGTALCGLFISSMGTRYVVIGTLLFLLVGTIFVFLRYRSSVKLPVMVRIVPIFLLLSAFTTGNGFAQYEEKPVPPLETRIAPELLGTYNNLPPLDLTKHGPDKLRNDFTGLVGSDGLPKDQAVTVYNTIIPGKNSGEKIRLRIYKPIGLEKNAPGIYWIHGGGFLFGVPEQDEAQSLRWAKEVGAVVVAVDYRLAPEHPYPAPLEDCYAGLVWFSQQAEAVGVDKHRIAVAGASAGGNLTAAVALMARDLDGPPLAFQMPLYPMIEDRFITPASREYFGNKVWNNTDNLYAWRAYLGNLAGTDAVSPYMAPARATDLSGLPPAYSCVGTLDPFRDDTLNYMARLAQAGVPVEFHLYPGAYHAFEVLAPGTAYSQQAADEYVRVLKTTLNK</sequence>
<feature type="transmembrane region" description="Helical" evidence="7">
    <location>
        <begin position="78"/>
        <end position="106"/>
    </location>
</feature>
<keyword evidence="5 7" id="KW-1133">Transmembrane helix</keyword>
<dbReference type="GO" id="GO:0022857">
    <property type="term" value="F:transmembrane transporter activity"/>
    <property type="evidence" value="ECO:0007669"/>
    <property type="project" value="InterPro"/>
</dbReference>
<evidence type="ECO:0000256" key="7">
    <source>
        <dbReference type="SAM" id="Phobius"/>
    </source>
</evidence>
<feature type="transmembrane region" description="Helical" evidence="7">
    <location>
        <begin position="141"/>
        <end position="159"/>
    </location>
</feature>
<dbReference type="Gene3D" id="3.40.50.1820">
    <property type="entry name" value="alpha/beta hydrolase"/>
    <property type="match status" value="1"/>
</dbReference>
<evidence type="ECO:0000313" key="9">
    <source>
        <dbReference type="EMBL" id="SCM79160.1"/>
    </source>
</evidence>
<proteinExistence type="predicted"/>
<evidence type="ECO:0000259" key="8">
    <source>
        <dbReference type="PROSITE" id="PS50850"/>
    </source>
</evidence>
<dbReference type="SUPFAM" id="SSF103473">
    <property type="entry name" value="MFS general substrate transporter"/>
    <property type="match status" value="1"/>
</dbReference>
<dbReference type="InterPro" id="IPR011701">
    <property type="entry name" value="MFS"/>
</dbReference>
<dbReference type="RefSeq" id="WP_288183420.1">
    <property type="nucleotide sequence ID" value="NZ_LT608335.1"/>
</dbReference>
<feature type="transmembrane region" description="Helical" evidence="7">
    <location>
        <begin position="276"/>
        <end position="293"/>
    </location>
</feature>
<keyword evidence="3" id="KW-1003">Cell membrane</keyword>
<evidence type="ECO:0000256" key="3">
    <source>
        <dbReference type="ARBA" id="ARBA00022475"/>
    </source>
</evidence>
<evidence type="ECO:0000256" key="4">
    <source>
        <dbReference type="ARBA" id="ARBA00022692"/>
    </source>
</evidence>
<dbReference type="PANTHER" id="PTHR43124">
    <property type="entry name" value="PURINE EFFLUX PUMP PBUE"/>
    <property type="match status" value="1"/>
</dbReference>
<feature type="transmembrane region" description="Helical" evidence="7">
    <location>
        <begin position="208"/>
        <end position="231"/>
    </location>
</feature>
<feature type="transmembrane region" description="Helical" evidence="7">
    <location>
        <begin position="165"/>
        <end position="187"/>
    </location>
</feature>
<dbReference type="GO" id="GO:0005886">
    <property type="term" value="C:plasma membrane"/>
    <property type="evidence" value="ECO:0007669"/>
    <property type="project" value="UniProtKB-SubCell"/>
</dbReference>
<comment type="subcellular location">
    <subcellularLocation>
        <location evidence="1">Cell membrane</location>
        <topology evidence="1">Multi-pass membrane protein</topology>
    </subcellularLocation>
</comment>
<organism evidence="9">
    <name type="scientific">uncultured Sporomusa sp</name>
    <dbReference type="NCBI Taxonomy" id="307249"/>
    <lineage>
        <taxon>Bacteria</taxon>
        <taxon>Bacillati</taxon>
        <taxon>Bacillota</taxon>
        <taxon>Negativicutes</taxon>
        <taxon>Selenomonadales</taxon>
        <taxon>Sporomusaceae</taxon>
        <taxon>Sporomusa</taxon>
        <taxon>environmental samples</taxon>
    </lineage>
</organism>
<dbReference type="GO" id="GO:0016787">
    <property type="term" value="F:hydrolase activity"/>
    <property type="evidence" value="ECO:0007669"/>
    <property type="project" value="InterPro"/>
</dbReference>
<keyword evidence="4 7" id="KW-0812">Transmembrane</keyword>
<dbReference type="InterPro" id="IPR050189">
    <property type="entry name" value="MFS_Efflux_Transporters"/>
</dbReference>
<dbReference type="SUPFAM" id="SSF53474">
    <property type="entry name" value="alpha/beta-Hydrolases"/>
    <property type="match status" value="1"/>
</dbReference>
<dbReference type="Gene3D" id="1.20.1250.20">
    <property type="entry name" value="MFS general substrate transporter like domains"/>
    <property type="match status" value="1"/>
</dbReference>
<feature type="transmembrane region" description="Helical" evidence="7">
    <location>
        <begin position="393"/>
        <end position="412"/>
    </location>
</feature>
<dbReference type="EMBL" id="FMJE01000002">
    <property type="protein sequence ID" value="SCM79160.1"/>
    <property type="molecule type" value="Genomic_DNA"/>
</dbReference>
<dbReference type="AlphaFoldDB" id="A0A212LNS5"/>
<evidence type="ECO:0000256" key="2">
    <source>
        <dbReference type="ARBA" id="ARBA00022448"/>
    </source>
</evidence>
<dbReference type="InterPro" id="IPR020846">
    <property type="entry name" value="MFS_dom"/>
</dbReference>
<feature type="transmembrane region" description="Helical" evidence="7">
    <location>
        <begin position="299"/>
        <end position="315"/>
    </location>
</feature>
<dbReference type="Pfam" id="PF07859">
    <property type="entry name" value="Abhydrolase_3"/>
    <property type="match status" value="1"/>
</dbReference>
<dbReference type="InterPro" id="IPR013094">
    <property type="entry name" value="AB_hydrolase_3"/>
</dbReference>
<evidence type="ECO:0000256" key="5">
    <source>
        <dbReference type="ARBA" id="ARBA00022989"/>
    </source>
</evidence>
<feature type="domain" description="Major facilitator superfamily (MFS) profile" evidence="8">
    <location>
        <begin position="13"/>
        <end position="387"/>
    </location>
</feature>
<feature type="transmembrane region" description="Helical" evidence="7">
    <location>
        <begin position="12"/>
        <end position="39"/>
    </location>
</feature>
<dbReference type="PROSITE" id="PS50850">
    <property type="entry name" value="MFS"/>
    <property type="match status" value="1"/>
</dbReference>
<feature type="transmembrane region" description="Helical" evidence="7">
    <location>
        <begin position="363"/>
        <end position="381"/>
    </location>
</feature>
<reference evidence="9" key="1">
    <citation type="submission" date="2016-08" db="EMBL/GenBank/DDBJ databases">
        <authorList>
            <person name="Seilhamer J.J."/>
        </authorList>
    </citation>
    <scope>NUCLEOTIDE SEQUENCE</scope>
    <source>
        <strain evidence="9">86</strain>
    </source>
</reference>
<accession>A0A212LNS5</accession>
<dbReference type="CDD" id="cd17324">
    <property type="entry name" value="MFS_NepI_like"/>
    <property type="match status" value="1"/>
</dbReference>
<dbReference type="InterPro" id="IPR036259">
    <property type="entry name" value="MFS_trans_sf"/>
</dbReference>
<evidence type="ECO:0000256" key="1">
    <source>
        <dbReference type="ARBA" id="ARBA00004651"/>
    </source>
</evidence>
<keyword evidence="6 7" id="KW-0472">Membrane</keyword>
<dbReference type="InterPro" id="IPR029058">
    <property type="entry name" value="AB_hydrolase_fold"/>
</dbReference>
<dbReference type="Pfam" id="PF07690">
    <property type="entry name" value="MFS_1"/>
    <property type="match status" value="1"/>
</dbReference>
<feature type="transmembrane region" description="Helical" evidence="7">
    <location>
        <begin position="336"/>
        <end position="357"/>
    </location>
</feature>
<feature type="transmembrane region" description="Helical" evidence="7">
    <location>
        <begin position="51"/>
        <end position="71"/>
    </location>
</feature>
<dbReference type="PANTHER" id="PTHR43124:SF3">
    <property type="entry name" value="CHLORAMPHENICOL EFFLUX PUMP RV0191"/>
    <property type="match status" value="1"/>
</dbReference>
<feature type="transmembrane region" description="Helical" evidence="7">
    <location>
        <begin position="112"/>
        <end position="129"/>
    </location>
</feature>
<name>A0A212LNS5_9FIRM</name>
<gene>
    <name evidence="9" type="ORF">KL86SPO_20429</name>
</gene>
<feature type="transmembrane region" description="Helical" evidence="7">
    <location>
        <begin position="243"/>
        <end position="264"/>
    </location>
</feature>
<protein>
    <submittedName>
        <fullName evidence="9">Transporter major facilitator family protein (Modular protein)</fullName>
    </submittedName>
</protein>